<gene>
    <name evidence="1" type="ORF">GYMLUDRAFT_175361</name>
</gene>
<reference evidence="1 2" key="1">
    <citation type="submission" date="2014-04" db="EMBL/GenBank/DDBJ databases">
        <title>Evolutionary Origins and Diversification of the Mycorrhizal Mutualists.</title>
        <authorList>
            <consortium name="DOE Joint Genome Institute"/>
            <consortium name="Mycorrhizal Genomics Consortium"/>
            <person name="Kohler A."/>
            <person name="Kuo A."/>
            <person name="Nagy L.G."/>
            <person name="Floudas D."/>
            <person name="Copeland A."/>
            <person name="Barry K.W."/>
            <person name="Cichocki N."/>
            <person name="Veneault-Fourrey C."/>
            <person name="LaButti K."/>
            <person name="Lindquist E.A."/>
            <person name="Lipzen A."/>
            <person name="Lundell T."/>
            <person name="Morin E."/>
            <person name="Murat C."/>
            <person name="Riley R."/>
            <person name="Ohm R."/>
            <person name="Sun H."/>
            <person name="Tunlid A."/>
            <person name="Henrissat B."/>
            <person name="Grigoriev I.V."/>
            <person name="Hibbett D.S."/>
            <person name="Martin F."/>
        </authorList>
    </citation>
    <scope>NUCLEOTIDE SEQUENCE [LARGE SCALE GENOMIC DNA]</scope>
    <source>
        <strain evidence="1 2">FD-317 M1</strain>
    </source>
</reference>
<dbReference type="InterPro" id="IPR041078">
    <property type="entry name" value="Plavaka"/>
</dbReference>
<keyword evidence="2" id="KW-1185">Reference proteome</keyword>
<dbReference type="Pfam" id="PF18759">
    <property type="entry name" value="Plavaka"/>
    <property type="match status" value="1"/>
</dbReference>
<organism evidence="1 2">
    <name type="scientific">Collybiopsis luxurians FD-317 M1</name>
    <dbReference type="NCBI Taxonomy" id="944289"/>
    <lineage>
        <taxon>Eukaryota</taxon>
        <taxon>Fungi</taxon>
        <taxon>Dikarya</taxon>
        <taxon>Basidiomycota</taxon>
        <taxon>Agaricomycotina</taxon>
        <taxon>Agaricomycetes</taxon>
        <taxon>Agaricomycetidae</taxon>
        <taxon>Agaricales</taxon>
        <taxon>Marasmiineae</taxon>
        <taxon>Omphalotaceae</taxon>
        <taxon>Collybiopsis</taxon>
        <taxon>Collybiopsis luxurians</taxon>
    </lineage>
</organism>
<accession>A0A0D0CBT8</accession>
<feature type="non-terminal residue" evidence="1">
    <location>
        <position position="1"/>
    </location>
</feature>
<dbReference type="OrthoDB" id="2418900at2759"/>
<dbReference type="EMBL" id="KN834805">
    <property type="protein sequence ID" value="KIK55497.1"/>
    <property type="molecule type" value="Genomic_DNA"/>
</dbReference>
<sequence>IFHKMWSGIMWNVTQDQLPADATLTPVIIASDKMQLTYFTGEKAAYSVYLTIGNILKVFQQKPNLWACMLIAYLSVNKMARSGHSKQTLKLQNYKLFHHSMAEVLAPLKEVGHSMKGGVRMVRGNGETHLVWPILAAYVVDYPEQCLVTCTKYGTCPKCCQKANDLGHTMCGKDRTLSWTLGIIKKAQSNGKSPSGVHSLTMEDDIAGGNYTPFWTDFPLCDIHDIITPDVLHQLYQGVFKHLISWVQAVMTEEEFDSQVLSLLPVFGVCHFKNGISGLSQVSGPERKSLAKIFLVCLAGRVDPKCIIACHSILDFIHLAQYPSHNSTTLGYMTTTLQSWHDN</sequence>
<protein>
    <submittedName>
        <fullName evidence="1">Uncharacterized protein</fullName>
    </submittedName>
</protein>
<dbReference type="HOGENOM" id="CLU_006344_8_0_1"/>
<dbReference type="AlphaFoldDB" id="A0A0D0CBT8"/>
<name>A0A0D0CBT8_9AGAR</name>
<proteinExistence type="predicted"/>
<evidence type="ECO:0000313" key="2">
    <source>
        <dbReference type="Proteomes" id="UP000053593"/>
    </source>
</evidence>
<evidence type="ECO:0000313" key="1">
    <source>
        <dbReference type="EMBL" id="KIK55497.1"/>
    </source>
</evidence>
<dbReference type="Proteomes" id="UP000053593">
    <property type="component" value="Unassembled WGS sequence"/>
</dbReference>